<organism evidence="2 3">
    <name type="scientific">Tribonema minus</name>
    <dbReference type="NCBI Taxonomy" id="303371"/>
    <lineage>
        <taxon>Eukaryota</taxon>
        <taxon>Sar</taxon>
        <taxon>Stramenopiles</taxon>
        <taxon>Ochrophyta</taxon>
        <taxon>PX clade</taxon>
        <taxon>Xanthophyceae</taxon>
        <taxon>Tribonematales</taxon>
        <taxon>Tribonemataceae</taxon>
        <taxon>Tribonema</taxon>
    </lineage>
</organism>
<comment type="caution">
    <text evidence="2">The sequence shown here is derived from an EMBL/GenBank/DDBJ whole genome shotgun (WGS) entry which is preliminary data.</text>
</comment>
<dbReference type="Proteomes" id="UP000664859">
    <property type="component" value="Unassembled WGS sequence"/>
</dbReference>
<evidence type="ECO:0000256" key="1">
    <source>
        <dbReference type="SAM" id="MobiDB-lite"/>
    </source>
</evidence>
<proteinExistence type="predicted"/>
<name>A0A836C7I4_9STRA</name>
<feature type="compositionally biased region" description="Basic and acidic residues" evidence="1">
    <location>
        <begin position="308"/>
        <end position="328"/>
    </location>
</feature>
<reference evidence="2" key="1">
    <citation type="submission" date="2021-02" db="EMBL/GenBank/DDBJ databases">
        <title>First Annotated Genome of the Yellow-green Alga Tribonema minus.</title>
        <authorList>
            <person name="Mahan K.M."/>
        </authorList>
    </citation>
    <scope>NUCLEOTIDE SEQUENCE</scope>
    <source>
        <strain evidence="2">UTEX B ZZ1240</strain>
    </source>
</reference>
<protein>
    <submittedName>
        <fullName evidence="2">Uncharacterized protein</fullName>
    </submittedName>
</protein>
<sequence length="336" mass="37649">MDATDSQAVRGRVQAAGRGLQADWTAAKTSLNPTAFRRWTKLPPRVSRRDEMDRVRTEGPAYSAHSLKQIMLESQHVLAAIHPLYMDIWKCGPAIYDISKKQQEAATDARRKPTEGGTLLEYPFGRMVAAANDILGEPLLNYPKVQFAVQLCSGRRSEEICNPEYTFIPHPDDEQKVIISSLAKKMPGRKHKVDVPVLLLCNRDLWFAALKCLRENMRAYPADALTTWLQRPTSPFIDFDTALRARYQRGFGSHQLRHIYCAYTAAVRKTNFYTENANELLSHSSMLTSMFYANMVCTFEGTEADSEGEGKSDSEGAGKPDSEGEGKPAAKRPRTA</sequence>
<evidence type="ECO:0000313" key="3">
    <source>
        <dbReference type="Proteomes" id="UP000664859"/>
    </source>
</evidence>
<evidence type="ECO:0000313" key="2">
    <source>
        <dbReference type="EMBL" id="KAG5175554.1"/>
    </source>
</evidence>
<feature type="region of interest" description="Disordered" evidence="1">
    <location>
        <begin position="303"/>
        <end position="336"/>
    </location>
</feature>
<keyword evidence="3" id="KW-1185">Reference proteome</keyword>
<accession>A0A836C7I4</accession>
<dbReference type="AlphaFoldDB" id="A0A836C7I4"/>
<gene>
    <name evidence="2" type="ORF">JKP88DRAFT_242411</name>
</gene>
<dbReference type="EMBL" id="JAFCMP010000547">
    <property type="protein sequence ID" value="KAG5175554.1"/>
    <property type="molecule type" value="Genomic_DNA"/>
</dbReference>